<dbReference type="Proteomes" id="UP000054217">
    <property type="component" value="Unassembled WGS sequence"/>
</dbReference>
<reference evidence="2" key="2">
    <citation type="submission" date="2015-01" db="EMBL/GenBank/DDBJ databases">
        <title>Evolutionary Origins and Diversification of the Mycorrhizal Mutualists.</title>
        <authorList>
            <consortium name="DOE Joint Genome Institute"/>
            <consortium name="Mycorrhizal Genomics Consortium"/>
            <person name="Kohler A."/>
            <person name="Kuo A."/>
            <person name="Nagy L.G."/>
            <person name="Floudas D."/>
            <person name="Copeland A."/>
            <person name="Barry K.W."/>
            <person name="Cichocki N."/>
            <person name="Veneault-Fourrey C."/>
            <person name="LaButti K."/>
            <person name="Lindquist E.A."/>
            <person name="Lipzen A."/>
            <person name="Lundell T."/>
            <person name="Morin E."/>
            <person name="Murat C."/>
            <person name="Riley R."/>
            <person name="Ohm R."/>
            <person name="Sun H."/>
            <person name="Tunlid A."/>
            <person name="Henrissat B."/>
            <person name="Grigoriev I.V."/>
            <person name="Hibbett D.S."/>
            <person name="Martin F."/>
        </authorList>
    </citation>
    <scope>NUCLEOTIDE SEQUENCE [LARGE SCALE GENOMIC DNA]</scope>
    <source>
        <strain evidence="2">Marx 270</strain>
    </source>
</reference>
<keyword evidence="2" id="KW-1185">Reference proteome</keyword>
<dbReference type="EMBL" id="KN831967">
    <property type="protein sequence ID" value="KIO05334.1"/>
    <property type="molecule type" value="Genomic_DNA"/>
</dbReference>
<protein>
    <submittedName>
        <fullName evidence="1">Uncharacterized protein</fullName>
    </submittedName>
</protein>
<evidence type="ECO:0000313" key="2">
    <source>
        <dbReference type="Proteomes" id="UP000054217"/>
    </source>
</evidence>
<evidence type="ECO:0000313" key="1">
    <source>
        <dbReference type="EMBL" id="KIO05334.1"/>
    </source>
</evidence>
<dbReference type="InParanoid" id="A0A0C3PCC2"/>
<dbReference type="HOGENOM" id="CLU_2776959_0_0_1"/>
<name>A0A0C3PCC2_PISTI</name>
<gene>
    <name evidence="1" type="ORF">M404DRAFT_521775</name>
</gene>
<accession>A0A0C3PCC2</accession>
<reference evidence="1 2" key="1">
    <citation type="submission" date="2014-04" db="EMBL/GenBank/DDBJ databases">
        <authorList>
            <consortium name="DOE Joint Genome Institute"/>
            <person name="Kuo A."/>
            <person name="Kohler A."/>
            <person name="Costa M.D."/>
            <person name="Nagy L.G."/>
            <person name="Floudas D."/>
            <person name="Copeland A."/>
            <person name="Barry K.W."/>
            <person name="Cichocki N."/>
            <person name="Veneault-Fourrey C."/>
            <person name="LaButti K."/>
            <person name="Lindquist E.A."/>
            <person name="Lipzen A."/>
            <person name="Lundell T."/>
            <person name="Morin E."/>
            <person name="Murat C."/>
            <person name="Sun H."/>
            <person name="Tunlid A."/>
            <person name="Henrissat B."/>
            <person name="Grigoriev I.V."/>
            <person name="Hibbett D.S."/>
            <person name="Martin F."/>
            <person name="Nordberg H.P."/>
            <person name="Cantor M.N."/>
            <person name="Hua S.X."/>
        </authorList>
    </citation>
    <scope>NUCLEOTIDE SEQUENCE [LARGE SCALE GENOMIC DNA]</scope>
    <source>
        <strain evidence="1 2">Marx 270</strain>
    </source>
</reference>
<sequence length="69" mass="7280">MPSILILTAYTPNKPYCVTRLSSPPSSHVLGQPAIGVGLTIDQPNNLASSEVDKALTLVSVRRSAKCDS</sequence>
<proteinExistence type="predicted"/>
<organism evidence="1 2">
    <name type="scientific">Pisolithus tinctorius Marx 270</name>
    <dbReference type="NCBI Taxonomy" id="870435"/>
    <lineage>
        <taxon>Eukaryota</taxon>
        <taxon>Fungi</taxon>
        <taxon>Dikarya</taxon>
        <taxon>Basidiomycota</taxon>
        <taxon>Agaricomycotina</taxon>
        <taxon>Agaricomycetes</taxon>
        <taxon>Agaricomycetidae</taxon>
        <taxon>Boletales</taxon>
        <taxon>Sclerodermatineae</taxon>
        <taxon>Pisolithaceae</taxon>
        <taxon>Pisolithus</taxon>
    </lineage>
</organism>
<dbReference type="AlphaFoldDB" id="A0A0C3PCC2"/>